<dbReference type="OrthoDB" id="9798006at2"/>
<gene>
    <name evidence="1" type="ORF">M5X16_14665</name>
    <name evidence="2" type="ORF">PC41400_19265</name>
</gene>
<dbReference type="Proteomes" id="UP001527202">
    <property type="component" value="Unassembled WGS sequence"/>
</dbReference>
<name>A0A410WZ33_9BACL</name>
<dbReference type="GeneID" id="95376937"/>
<dbReference type="Gene3D" id="3.40.630.30">
    <property type="match status" value="1"/>
</dbReference>
<proteinExistence type="predicted"/>
<dbReference type="RefSeq" id="WP_042226994.1">
    <property type="nucleotide sequence ID" value="NZ_CP026520.1"/>
</dbReference>
<dbReference type="KEGG" id="pchi:PC41400_19265"/>
<sequence>MHFTPFEEGHLPEVLVIYNYYVANTTVSFHTETLTPDERRSQVLSGDKRYRNYVIEDRNTTLGYEKCAHFKEIGRKFDRWPDIASYQKLI</sequence>
<evidence type="ECO:0000313" key="1">
    <source>
        <dbReference type="EMBL" id="MCY9597016.1"/>
    </source>
</evidence>
<reference evidence="2 3" key="1">
    <citation type="submission" date="2018-01" db="EMBL/GenBank/DDBJ databases">
        <title>The whole genome sequencing and assembly of Paenibacillus chitinolyticus KCCM 41400 strain.</title>
        <authorList>
            <person name="Kim J.-Y."/>
            <person name="Park M.-K."/>
            <person name="Lee Y.-J."/>
            <person name="Yi H."/>
            <person name="Bahn Y.-S."/>
            <person name="Kim J.F."/>
            <person name="Lee D.-W."/>
        </authorList>
    </citation>
    <scope>NUCLEOTIDE SEQUENCE [LARGE SCALE GENOMIC DNA]</scope>
    <source>
        <strain evidence="2 3">KCCM 41400</strain>
    </source>
</reference>
<dbReference type="Proteomes" id="UP000288943">
    <property type="component" value="Chromosome"/>
</dbReference>
<dbReference type="EMBL" id="CP026520">
    <property type="protein sequence ID" value="QAV19688.1"/>
    <property type="molecule type" value="Genomic_DNA"/>
</dbReference>
<accession>A0A410WZ33</accession>
<dbReference type="EMBL" id="JAMDMJ010000015">
    <property type="protein sequence ID" value="MCY9597016.1"/>
    <property type="molecule type" value="Genomic_DNA"/>
</dbReference>
<evidence type="ECO:0000313" key="2">
    <source>
        <dbReference type="EMBL" id="QAV19688.1"/>
    </source>
</evidence>
<keyword evidence="4" id="KW-1185">Reference proteome</keyword>
<dbReference type="AlphaFoldDB" id="A0A410WZ33"/>
<evidence type="ECO:0000313" key="3">
    <source>
        <dbReference type="Proteomes" id="UP000288943"/>
    </source>
</evidence>
<evidence type="ECO:0008006" key="5">
    <source>
        <dbReference type="Google" id="ProtNLM"/>
    </source>
</evidence>
<evidence type="ECO:0000313" key="4">
    <source>
        <dbReference type="Proteomes" id="UP001527202"/>
    </source>
</evidence>
<reference evidence="1 4" key="2">
    <citation type="submission" date="2022-05" db="EMBL/GenBank/DDBJ databases">
        <title>Genome Sequencing of Bee-Associated Microbes.</title>
        <authorList>
            <person name="Dunlap C."/>
        </authorList>
    </citation>
    <scope>NUCLEOTIDE SEQUENCE [LARGE SCALE GENOMIC DNA]</scope>
    <source>
        <strain evidence="1 4">NRRL B-23120</strain>
    </source>
</reference>
<protein>
    <recommendedName>
        <fullName evidence="5">N-acetyltransferase</fullName>
    </recommendedName>
</protein>
<organism evidence="2 3">
    <name type="scientific">Paenibacillus chitinolyticus</name>
    <dbReference type="NCBI Taxonomy" id="79263"/>
    <lineage>
        <taxon>Bacteria</taxon>
        <taxon>Bacillati</taxon>
        <taxon>Bacillota</taxon>
        <taxon>Bacilli</taxon>
        <taxon>Bacillales</taxon>
        <taxon>Paenibacillaceae</taxon>
        <taxon>Paenibacillus</taxon>
    </lineage>
</organism>